<accession>A0A8K1FI98</accession>
<sequence>MGPQVLTLDKETMQVIQSYLEFMKDVLDIEPTRLLYRMNNHRASPYTYTTENASGFSAVIANLFKSYNEDKSFDKTLFNSLDDAEREFMKYLLNKCKITSRGFESAYNEGLDVYVKRLKHLQGAQDIGDDNPNIKKEMLGILDTLYNKGVFTPGYYNAFKRAITNRNADGNWRTITSQRQNNTFKIIWPTASTTQAYTITLPDGTYTAQDINAYLQYWSIQNNLYLINNTTGNYYYFISCAENVSSYAIQFNMQPVRAVSGYTAASGFPTMSVTAYTPQLQIIDSGAVSFSSIVGLTQGTYPAAQTTSLYSVYSNFVPTIDPTAAVVIGISNLYNPLANNSQVLHTFTSAGVEYGALVTTSQGQGISYCPMQGTNNEIILSFYDQNMMPLQLIDPNVCIRLLMCPKKLADLN</sequence>
<dbReference type="AlphaFoldDB" id="A0A8K1FI98"/>
<organism evidence="1 2">
    <name type="scientific">Pythium oligandrum</name>
    <name type="common">Mycoparasitic fungus</name>
    <dbReference type="NCBI Taxonomy" id="41045"/>
    <lineage>
        <taxon>Eukaryota</taxon>
        <taxon>Sar</taxon>
        <taxon>Stramenopiles</taxon>
        <taxon>Oomycota</taxon>
        <taxon>Peronosporomycetes</taxon>
        <taxon>Pythiales</taxon>
        <taxon>Pythiaceae</taxon>
        <taxon>Pythium</taxon>
    </lineage>
</organism>
<gene>
    <name evidence="1" type="ORF">Poli38472_011635</name>
</gene>
<protein>
    <submittedName>
        <fullName evidence="1">Uncharacterized protein</fullName>
    </submittedName>
</protein>
<name>A0A8K1FI98_PYTOL</name>
<comment type="caution">
    <text evidence="1">The sequence shown here is derived from an EMBL/GenBank/DDBJ whole genome shotgun (WGS) entry which is preliminary data.</text>
</comment>
<keyword evidence="2" id="KW-1185">Reference proteome</keyword>
<reference evidence="1" key="1">
    <citation type="submission" date="2019-03" db="EMBL/GenBank/DDBJ databases">
        <title>Long read genome sequence of the mycoparasitic Pythium oligandrum ATCC 38472 isolated from sugarbeet rhizosphere.</title>
        <authorList>
            <person name="Gaulin E."/>
        </authorList>
    </citation>
    <scope>NUCLEOTIDE SEQUENCE</scope>
    <source>
        <strain evidence="1">ATCC 38472_TT</strain>
    </source>
</reference>
<dbReference type="EMBL" id="SPLM01000039">
    <property type="protein sequence ID" value="TMW64755.1"/>
    <property type="molecule type" value="Genomic_DNA"/>
</dbReference>
<dbReference type="OrthoDB" id="121002at2759"/>
<dbReference type="Proteomes" id="UP000794436">
    <property type="component" value="Unassembled WGS sequence"/>
</dbReference>
<evidence type="ECO:0000313" key="2">
    <source>
        <dbReference type="Proteomes" id="UP000794436"/>
    </source>
</evidence>
<proteinExistence type="predicted"/>
<evidence type="ECO:0000313" key="1">
    <source>
        <dbReference type="EMBL" id="TMW64755.1"/>
    </source>
</evidence>